<comment type="caution">
    <text evidence="5">The sequence shown here is derived from an EMBL/GenBank/DDBJ whole genome shotgun (WGS) entry which is preliminary data.</text>
</comment>
<dbReference type="AlphaFoldDB" id="A0A7X1VKX0"/>
<evidence type="ECO:0000256" key="2">
    <source>
        <dbReference type="ARBA" id="ARBA00022670"/>
    </source>
</evidence>
<protein>
    <submittedName>
        <fullName evidence="5">Peptidase U35</fullName>
    </submittedName>
</protein>
<dbReference type="Proteomes" id="UP000461234">
    <property type="component" value="Unassembled WGS sequence"/>
</dbReference>
<dbReference type="EMBL" id="WIOC01000033">
    <property type="protein sequence ID" value="MQR51247.1"/>
    <property type="molecule type" value="Genomic_DNA"/>
</dbReference>
<proteinExistence type="predicted"/>
<accession>A0A7X1VKX0</accession>
<reference evidence="5 6" key="1">
    <citation type="submission" date="2019-10" db="EMBL/GenBank/DDBJ databases">
        <title>Genetic environment of the oxa23 gene and comparative analysis of carbapenem resistant Acinetobacter baumannii isolates belonging to global clone 1, lineage 2 recovered in a burns hospital outbreak in 2012-2013.</title>
        <authorList>
            <person name="Douraghi M."/>
            <person name="Aris P."/>
            <person name="Kenyon J."/>
            <person name="Hamidian M."/>
        </authorList>
    </citation>
    <scope>NUCLEOTIDE SEQUENCE [LARGE SCALE GENOMIC DNA]</scope>
    <source>
        <strain evidence="5 6">ABS103</strain>
    </source>
</reference>
<evidence type="ECO:0000256" key="3">
    <source>
        <dbReference type="ARBA" id="ARBA00022801"/>
    </source>
</evidence>
<gene>
    <name evidence="5" type="ORF">F2P40_18285</name>
</gene>
<evidence type="ECO:0000313" key="5">
    <source>
        <dbReference type="EMBL" id="MQR51247.1"/>
    </source>
</evidence>
<evidence type="ECO:0000256" key="1">
    <source>
        <dbReference type="ARBA" id="ARBA00022612"/>
    </source>
</evidence>
<dbReference type="Pfam" id="PF04586">
    <property type="entry name" value="Peptidase_S78"/>
    <property type="match status" value="1"/>
</dbReference>
<organism evidence="5 6">
    <name type="scientific">Acinetobacter baumannii</name>
    <dbReference type="NCBI Taxonomy" id="470"/>
    <lineage>
        <taxon>Bacteria</taxon>
        <taxon>Pseudomonadati</taxon>
        <taxon>Pseudomonadota</taxon>
        <taxon>Gammaproteobacteria</taxon>
        <taxon>Moraxellales</taxon>
        <taxon>Moraxellaceae</taxon>
        <taxon>Acinetobacter</taxon>
        <taxon>Acinetobacter calcoaceticus/baumannii complex</taxon>
    </lineage>
</organism>
<keyword evidence="1" id="KW-1188">Viral release from host cell</keyword>
<sequence>MTALHKSFGSFEIKAVDEEKRTFTGVASTPNQDRSKDIMIPKGAKFQLPMPLLFHHDMRQPIGHVTEAKVTEKGIEVTLHIPEIKEDGRLKERVNEAYQSLKYDLVKGLSVGFIPNWDQAKMIKGGGIQFDEWEWYELSLVTIPDNRDSGTDFRKAFEEHKAALGNTPQKPAADGDSSEQKHVIVKLNSPTKGGVSL</sequence>
<evidence type="ECO:0000313" key="6">
    <source>
        <dbReference type="Proteomes" id="UP000461234"/>
    </source>
</evidence>
<name>A0A7X1VKX0_ACIBA</name>
<dbReference type="InterPro" id="IPR054613">
    <property type="entry name" value="Peptidase_S78_dom"/>
</dbReference>
<dbReference type="RefSeq" id="WP_086378854.1">
    <property type="nucleotide sequence ID" value="NZ_JASGXT010000015.1"/>
</dbReference>
<feature type="domain" description="Prohead serine protease" evidence="4">
    <location>
        <begin position="12"/>
        <end position="159"/>
    </location>
</feature>
<evidence type="ECO:0000259" key="4">
    <source>
        <dbReference type="Pfam" id="PF04586"/>
    </source>
</evidence>
<keyword evidence="3" id="KW-0378">Hydrolase</keyword>
<keyword evidence="2" id="KW-0645">Protease</keyword>
<dbReference type="GO" id="GO:0008233">
    <property type="term" value="F:peptidase activity"/>
    <property type="evidence" value="ECO:0007669"/>
    <property type="project" value="UniProtKB-KW"/>
</dbReference>
<dbReference type="GO" id="GO:0006508">
    <property type="term" value="P:proteolysis"/>
    <property type="evidence" value="ECO:0007669"/>
    <property type="project" value="UniProtKB-KW"/>
</dbReference>